<organism evidence="1">
    <name type="scientific">Siphoviridae sp. ct6d71</name>
    <dbReference type="NCBI Taxonomy" id="2826298"/>
    <lineage>
        <taxon>Viruses</taxon>
        <taxon>Duplodnaviria</taxon>
        <taxon>Heunggongvirae</taxon>
        <taxon>Uroviricota</taxon>
        <taxon>Caudoviricetes</taxon>
    </lineage>
</organism>
<reference evidence="1" key="1">
    <citation type="journal article" date="2021" name="Proc. Natl. Acad. Sci. U.S.A.">
        <title>A Catalog of Tens of Thousands of Viruses from Human Metagenomes Reveals Hidden Associations with Chronic Diseases.</title>
        <authorList>
            <person name="Tisza M.J."/>
            <person name="Buck C.B."/>
        </authorList>
    </citation>
    <scope>NUCLEOTIDE SEQUENCE</scope>
    <source>
        <strain evidence="1">Ct6d71</strain>
    </source>
</reference>
<accession>A0A8S5R3C3</accession>
<dbReference type="EMBL" id="BK015797">
    <property type="protein sequence ID" value="DAE25436.1"/>
    <property type="molecule type" value="Genomic_DNA"/>
</dbReference>
<name>A0A8S5R3C3_9CAUD</name>
<sequence>MQTIQIKRGLSTAVLATALKAGEFAFARDTGKLYIGTNGTTAGNVIINPDGGTADEAVKLAVARAFSISGDATAPAVDFDGTAAVNLVLELAASGVTAGTYGKVTVDAKGRVTEGADLALEDLKFDIPASKITGLGTASAKDVEYFDVAGAATEAAANLKKEVVNAVKAGDTSVTVGGSVTEPTVAVKVDPAVGNALTLGAAGLSVTIPAASTYTIVKAEDSGDFAAVYNLQKDGANVGASINIPKDMVVESGKVVVNPEGQTPGTYIELTIANKTSDKIYINVADLIEYVTSGSQETDMVVIAISEDHKVTATITDGSITLEKLAAGVKASLGLADSALQNSDIATGATNGTIAVEGTDVAVKGLDTAAYQPKSAFDEAGAAAAVLGTSADTSDKATVYGVKKYAQEEIAKVQTAADGKVASVTAADKSITVAGEATAPTVKVAISAASGNALSLGTDGLFVATEKAYTAGDGIAISDERVVSTKVVAGNGLSLNSANGITMDVASTAVAGAVKPDGTSITVAAGVISVGDIDAGEIV</sequence>
<evidence type="ECO:0000313" key="1">
    <source>
        <dbReference type="EMBL" id="DAE25436.1"/>
    </source>
</evidence>
<protein>
    <submittedName>
        <fullName evidence="1">Major tropism determinant</fullName>
    </submittedName>
</protein>
<proteinExistence type="predicted"/>